<dbReference type="STRING" id="1993.SAMN04489713_10861"/>
<dbReference type="InParanoid" id="A0A1I5ITN6"/>
<evidence type="ECO:0000313" key="2">
    <source>
        <dbReference type="Proteomes" id="UP000183413"/>
    </source>
</evidence>
<accession>A0A1I5ITN6</accession>
<reference evidence="1 2" key="1">
    <citation type="submission" date="2016-10" db="EMBL/GenBank/DDBJ databases">
        <authorList>
            <person name="de Groot N.N."/>
        </authorList>
    </citation>
    <scope>NUCLEOTIDE SEQUENCE [LARGE SCALE GENOMIC DNA]</scope>
    <source>
        <strain evidence="1 2">DSM 43067</strain>
    </source>
</reference>
<dbReference type="Proteomes" id="UP000183413">
    <property type="component" value="Unassembled WGS sequence"/>
</dbReference>
<evidence type="ECO:0000313" key="1">
    <source>
        <dbReference type="EMBL" id="SFO63914.1"/>
    </source>
</evidence>
<sequence>MFWRRKRDREPDKDGTLLLSGAWTADIWDRKPIRVPAVVDVDSFLDQSPMPSLWPDDAEFNDYAGGDDESLRRMWVMALLHHPDRDAVVQTLRSPHLEDVALHAVTVADLVIDSPVAEEAAEAAWRMTDDGVTAVLNVVLNRGIVSSGHSPAQANRAIELLRATCPEDRLAFFEAEAVGEDERTARRLVDLVAAAQRAYKGLGEEDRERWHDLRYVDGLLDGGTPPEGLAERVEIRAIGHRLNAEGGFALMRSVAARAGELSDRRMAERMLNMYWDSIGEWMA</sequence>
<gene>
    <name evidence="1" type="ORF">SAMN04489713_10861</name>
</gene>
<dbReference type="EMBL" id="FOVH01000008">
    <property type="protein sequence ID" value="SFO63914.1"/>
    <property type="molecule type" value="Genomic_DNA"/>
</dbReference>
<organism evidence="1 2">
    <name type="scientific">Actinomadura madurae</name>
    <dbReference type="NCBI Taxonomy" id="1993"/>
    <lineage>
        <taxon>Bacteria</taxon>
        <taxon>Bacillati</taxon>
        <taxon>Actinomycetota</taxon>
        <taxon>Actinomycetes</taxon>
        <taxon>Streptosporangiales</taxon>
        <taxon>Thermomonosporaceae</taxon>
        <taxon>Actinomadura</taxon>
    </lineage>
</organism>
<protein>
    <submittedName>
        <fullName evidence="1">Uncharacterized protein</fullName>
    </submittedName>
</protein>
<proteinExistence type="predicted"/>
<name>A0A1I5ITN6_9ACTN</name>
<keyword evidence="2" id="KW-1185">Reference proteome</keyword>
<dbReference type="RefSeq" id="WP_075022108.1">
    <property type="nucleotide sequence ID" value="NZ_FOVH01000008.1"/>
</dbReference>
<dbReference type="eggNOG" id="ENOG5032HYV">
    <property type="taxonomic scope" value="Bacteria"/>
</dbReference>
<dbReference type="AlphaFoldDB" id="A0A1I5ITN6"/>